<organism evidence="2 4">
    <name type="scientific">Vibrio breoganii</name>
    <dbReference type="NCBI Taxonomy" id="553239"/>
    <lineage>
        <taxon>Bacteria</taxon>
        <taxon>Pseudomonadati</taxon>
        <taxon>Pseudomonadota</taxon>
        <taxon>Gammaproteobacteria</taxon>
        <taxon>Vibrionales</taxon>
        <taxon>Vibrionaceae</taxon>
        <taxon>Vibrio</taxon>
    </lineage>
</organism>
<dbReference type="AlphaFoldDB" id="A0AAN0XWH2"/>
<dbReference type="KEGG" id="vbr:A6E01_12725"/>
<evidence type="ECO:0000313" key="2">
    <source>
        <dbReference type="EMBL" id="ANO34002.1"/>
    </source>
</evidence>
<sequence length="271" mass="31650">MKWLCHLFEVSRSGYYKWLNSELSERSVENRTLSDFLKATSDEQHCIPGYRKLWKFAIENSFVCSKARVQRLLQAMGYRSRACKRSFGRAVSKSNTINAFNLLNREFKVADPNRVWVSDITQVRCRDGWQYLCVILDLYSRKVVGWGTSKINNADLVIKTLNRAWKLRKPDGDKLLFHSDQGTQYTAENTLLWHHKRNITVSMSRKGNCWDNACAESFFAQYKKEWMSNVGEISRQQMITQSRLYIVNYYNSVRKHGTLGGVSPNDFELVK</sequence>
<evidence type="ECO:0000313" key="4">
    <source>
        <dbReference type="Proteomes" id="UP000092018"/>
    </source>
</evidence>
<gene>
    <name evidence="2" type="ORF">A6E01_12725</name>
    <name evidence="3" type="ORF">A6E01_18650</name>
</gene>
<dbReference type="KEGG" id="vbr:A6E01_18650"/>
<dbReference type="InterPro" id="IPR050900">
    <property type="entry name" value="Transposase_IS3/IS150/IS904"/>
</dbReference>
<dbReference type="Proteomes" id="UP000092018">
    <property type="component" value="Chromosome 2"/>
</dbReference>
<dbReference type="Gene3D" id="3.30.420.10">
    <property type="entry name" value="Ribonuclease H-like superfamily/Ribonuclease H"/>
    <property type="match status" value="1"/>
</dbReference>
<dbReference type="Pfam" id="PF13333">
    <property type="entry name" value="rve_2"/>
    <property type="match status" value="1"/>
</dbReference>
<dbReference type="InterPro" id="IPR012337">
    <property type="entry name" value="RNaseH-like_sf"/>
</dbReference>
<dbReference type="GO" id="GO:0015074">
    <property type="term" value="P:DNA integration"/>
    <property type="evidence" value="ECO:0007669"/>
    <property type="project" value="InterPro"/>
</dbReference>
<dbReference type="EMBL" id="CP016178">
    <property type="protein sequence ID" value="ANO35193.1"/>
    <property type="molecule type" value="Genomic_DNA"/>
</dbReference>
<proteinExistence type="predicted"/>
<accession>A0AAN0XWH2</accession>
<evidence type="ECO:0000313" key="3">
    <source>
        <dbReference type="EMBL" id="ANO35193.1"/>
    </source>
</evidence>
<dbReference type="InterPro" id="IPR048020">
    <property type="entry name" value="Transpos_IS3"/>
</dbReference>
<dbReference type="SUPFAM" id="SSF53098">
    <property type="entry name" value="Ribonuclease H-like"/>
    <property type="match status" value="1"/>
</dbReference>
<dbReference type="EMBL" id="CP016177">
    <property type="protein sequence ID" value="ANO34002.1"/>
    <property type="molecule type" value="Genomic_DNA"/>
</dbReference>
<protein>
    <submittedName>
        <fullName evidence="2">Integrase</fullName>
    </submittedName>
</protein>
<dbReference type="PANTHER" id="PTHR46889:SF4">
    <property type="entry name" value="TRANSPOSASE INSO FOR INSERTION SEQUENCE ELEMENT IS911B-RELATED"/>
    <property type="match status" value="1"/>
</dbReference>
<dbReference type="Pfam" id="PF00665">
    <property type="entry name" value="rve"/>
    <property type="match status" value="1"/>
</dbReference>
<feature type="domain" description="Integrase catalytic" evidence="1">
    <location>
        <begin position="108"/>
        <end position="271"/>
    </location>
</feature>
<dbReference type="PROSITE" id="PS50994">
    <property type="entry name" value="INTEGRASE"/>
    <property type="match status" value="1"/>
</dbReference>
<dbReference type="InterPro" id="IPR001584">
    <property type="entry name" value="Integrase_cat-core"/>
</dbReference>
<dbReference type="GO" id="GO:0003676">
    <property type="term" value="F:nucleic acid binding"/>
    <property type="evidence" value="ECO:0007669"/>
    <property type="project" value="InterPro"/>
</dbReference>
<dbReference type="Proteomes" id="UP000092018">
    <property type="component" value="Chromosome 1"/>
</dbReference>
<dbReference type="PANTHER" id="PTHR46889">
    <property type="entry name" value="TRANSPOSASE INSF FOR INSERTION SEQUENCE IS3B-RELATED"/>
    <property type="match status" value="1"/>
</dbReference>
<name>A0AAN0XWH2_9VIBR</name>
<reference evidence="2 4" key="1">
    <citation type="submission" date="2016-06" db="EMBL/GenBank/DDBJ databases">
        <title>Adaptive Radiation by Waves of Gene Transfer Leads to Fine-Scale Resource Partitioning in Marine Microbes.</title>
        <authorList>
            <person name="Hehemann J.-H."/>
            <person name="Arevalo P."/>
            <person name="Datta M.S."/>
            <person name="Yu X."/>
            <person name="Corzett C."/>
            <person name="Henschel A."/>
            <person name="Preheim S.P."/>
            <person name="Timberlake S."/>
            <person name="Alm E.J."/>
            <person name="Polz M.F."/>
        </authorList>
    </citation>
    <scope>NUCLEOTIDE SEQUENCE [LARGE SCALE GENOMIC DNA]</scope>
    <source>
        <strain evidence="2 4">FF50</strain>
    </source>
</reference>
<dbReference type="NCBIfam" id="NF033516">
    <property type="entry name" value="transpos_IS3"/>
    <property type="match status" value="1"/>
</dbReference>
<dbReference type="InterPro" id="IPR036397">
    <property type="entry name" value="RNaseH_sf"/>
</dbReference>
<evidence type="ECO:0000259" key="1">
    <source>
        <dbReference type="PROSITE" id="PS50994"/>
    </source>
</evidence>